<protein>
    <submittedName>
        <fullName evidence="2">Uncharacterized protein</fullName>
    </submittedName>
</protein>
<name>A0AA39NPV7_ARMTA</name>
<feature type="region of interest" description="Disordered" evidence="1">
    <location>
        <begin position="716"/>
        <end position="736"/>
    </location>
</feature>
<comment type="caution">
    <text evidence="2">The sequence shown here is derived from an EMBL/GenBank/DDBJ whole genome shotgun (WGS) entry which is preliminary data.</text>
</comment>
<dbReference type="GeneID" id="85352618"/>
<evidence type="ECO:0000256" key="1">
    <source>
        <dbReference type="SAM" id="MobiDB-lite"/>
    </source>
</evidence>
<dbReference type="Proteomes" id="UP001175211">
    <property type="component" value="Unassembled WGS sequence"/>
</dbReference>
<gene>
    <name evidence="2" type="ORF">EV420DRAFT_1472664</name>
</gene>
<sequence length="838" mass="96469">MPISQELIDIIIGLACKGNLATSLTCTLVCKAFVRTMQKEMFYKLFIHDYASGHPSSRQIWHSLSHALKFFHDSPHTSRFPRVLFYRANPNVSVTRLRRLLSNLTRVHTLIVDGSDTDIFALATLSPFLRNLYFRDSYIMHKGMSRLLTSSQNVKALSIIGDWVTSPRRGSSIVLKLPEEPVMVQGIRVLALDLLNVPSYQLALLRAWVTPLVALERLILKVTAEDDTIGAVQALILTNARSLLKLRVAVMIRADCVLLQRLWISVYIRRFACLVMVEEVTETFHALDLVLHRIGSKVEACAIKIHLVFDTHFVWEGKWYKDEKQYGDWIGFPGYTHKVSLMMFGCPIITTIQDNHGDLYACSNSDTIPPIPSSTPPFEEPALRWPADPEIYIARHWASNTMPYQGFLPVCSFPVQPSGRGLWSLSAKVIESWRNLEALLERLRQILESDVGNRNLDYLQFPLPWKYGYHHAKSSQKAMVYSAIHSRDAFILMAAEISYLLALALENDGYRRFQNWSAVLTREVGGKWVDMIRDSWLVQYDVGYQEGKESACRRVGIFIDPRNCNFGYFLRAYYAFKIPVWIHWGPWKDPYRAGQPEQLQDYYFHLPPSRTVDRITAPPALPATIFELDKGKWRQRLPGERFTLRWIQKDNAQLPKKISVQEDPQPNDDAAIPQSKAQNSQLEPRVADSRSNVATHQCLGETWQEFFRRRDEAVAQKKEHESVRERQSRKARELDAAKQHCPARSANIFVWDAVEGKDYLVRQHVPHRDVPDIWDDYAPSQRRYSSFWKEWDLNYAFDPDAEQSAEQLFEEDEDWDDGPSTSNQCRTCSASEVPESGK</sequence>
<accession>A0AA39NPV7</accession>
<feature type="compositionally biased region" description="Polar residues" evidence="1">
    <location>
        <begin position="819"/>
        <end position="830"/>
    </location>
</feature>
<reference evidence="2" key="1">
    <citation type="submission" date="2023-06" db="EMBL/GenBank/DDBJ databases">
        <authorList>
            <consortium name="Lawrence Berkeley National Laboratory"/>
            <person name="Ahrendt S."/>
            <person name="Sahu N."/>
            <person name="Indic B."/>
            <person name="Wong-Bajracharya J."/>
            <person name="Merenyi Z."/>
            <person name="Ke H.-M."/>
            <person name="Monk M."/>
            <person name="Kocsube S."/>
            <person name="Drula E."/>
            <person name="Lipzen A."/>
            <person name="Balint B."/>
            <person name="Henrissat B."/>
            <person name="Andreopoulos B."/>
            <person name="Martin F.M."/>
            <person name="Harder C.B."/>
            <person name="Rigling D."/>
            <person name="Ford K.L."/>
            <person name="Foster G.D."/>
            <person name="Pangilinan J."/>
            <person name="Papanicolaou A."/>
            <person name="Barry K."/>
            <person name="LaButti K."/>
            <person name="Viragh M."/>
            <person name="Koriabine M."/>
            <person name="Yan M."/>
            <person name="Riley R."/>
            <person name="Champramary S."/>
            <person name="Plett K.L."/>
            <person name="Tsai I.J."/>
            <person name="Slot J."/>
            <person name="Sipos G."/>
            <person name="Plett J."/>
            <person name="Nagy L.G."/>
            <person name="Grigoriev I.V."/>
        </authorList>
    </citation>
    <scope>NUCLEOTIDE SEQUENCE</scope>
    <source>
        <strain evidence="2">CCBAS 213</strain>
    </source>
</reference>
<dbReference type="RefSeq" id="XP_060339222.1">
    <property type="nucleotide sequence ID" value="XM_060469070.1"/>
</dbReference>
<keyword evidence="3" id="KW-1185">Reference proteome</keyword>
<dbReference type="AlphaFoldDB" id="A0AA39NPV7"/>
<feature type="compositionally biased region" description="Acidic residues" evidence="1">
    <location>
        <begin position="802"/>
        <end position="817"/>
    </location>
</feature>
<proteinExistence type="predicted"/>
<feature type="region of interest" description="Disordered" evidence="1">
    <location>
        <begin position="802"/>
        <end position="838"/>
    </location>
</feature>
<feature type="region of interest" description="Disordered" evidence="1">
    <location>
        <begin position="659"/>
        <end position="693"/>
    </location>
</feature>
<evidence type="ECO:0000313" key="3">
    <source>
        <dbReference type="Proteomes" id="UP001175211"/>
    </source>
</evidence>
<dbReference type="EMBL" id="JAUEPS010000001">
    <property type="protein sequence ID" value="KAK0469429.1"/>
    <property type="molecule type" value="Genomic_DNA"/>
</dbReference>
<organism evidence="2 3">
    <name type="scientific">Armillaria tabescens</name>
    <name type="common">Ringless honey mushroom</name>
    <name type="synonym">Agaricus tabescens</name>
    <dbReference type="NCBI Taxonomy" id="1929756"/>
    <lineage>
        <taxon>Eukaryota</taxon>
        <taxon>Fungi</taxon>
        <taxon>Dikarya</taxon>
        <taxon>Basidiomycota</taxon>
        <taxon>Agaricomycotina</taxon>
        <taxon>Agaricomycetes</taxon>
        <taxon>Agaricomycetidae</taxon>
        <taxon>Agaricales</taxon>
        <taxon>Marasmiineae</taxon>
        <taxon>Physalacriaceae</taxon>
        <taxon>Desarmillaria</taxon>
    </lineage>
</organism>
<evidence type="ECO:0000313" key="2">
    <source>
        <dbReference type="EMBL" id="KAK0469429.1"/>
    </source>
</evidence>